<accession>A0ABR2YB93</accession>
<comment type="caution">
    <text evidence="3">The sequence shown here is derived from an EMBL/GenBank/DDBJ whole genome shotgun (WGS) entry which is preliminary data.</text>
</comment>
<sequence>MAQAKNPSTAAKSDTSPGRQRQAATSNPKETLITSAERKKRKGPVEKATRPSKRLLQEVEGTKKTTPHQPAEVSTSEEAQASVDSQTTPSRRAGDESVGQEVGRSAAQSPRGGAQAPKPKSVFNSIISPVLTLFHGKPNDHPASEPTVMLEDGRQAHVGIHHCDGGPEPAHHRGPLVQVEGMPMPEAAAVPGDAPTTVAEGGPAVEREDGGTSSSTDGESDTCVDEGTLCASASSRDEEMDEAGAATAEKCVEEEDYDEECIDFDPYAFIKNLPPLKQVVPRWRRSLLPRQTRQCKRKTLVLDLDETLVHSTLDGCDEPDFSFPVAFNGREHRVHVRRRPHLQQFLQRCAELFEVVVFTASQKVYAEQLLNILDPSRTLIRHRVFRDSCVFVEGNYLKDLSVLGRDLAHTVIVDNSPQAFGYQLPNGIPIESWYDDEADSELLNLLPFLESLVDIEDVRPVLLAAYKLHQLVESAPTYPTYH</sequence>
<dbReference type="Gene3D" id="3.40.50.1000">
    <property type="entry name" value="HAD superfamily/HAD-like"/>
    <property type="match status" value="1"/>
</dbReference>
<gene>
    <name evidence="3" type="ORF">WJX75_000500</name>
</gene>
<dbReference type="CDD" id="cd07521">
    <property type="entry name" value="HAD_FCP1-like"/>
    <property type="match status" value="1"/>
</dbReference>
<dbReference type="EMBL" id="JALJOT010000017">
    <property type="protein sequence ID" value="KAK9901526.1"/>
    <property type="molecule type" value="Genomic_DNA"/>
</dbReference>
<dbReference type="InterPro" id="IPR004274">
    <property type="entry name" value="FCP1_dom"/>
</dbReference>
<feature type="compositionally biased region" description="Polar residues" evidence="1">
    <location>
        <begin position="72"/>
        <end position="90"/>
    </location>
</feature>
<dbReference type="Pfam" id="PF03031">
    <property type="entry name" value="NIF"/>
    <property type="match status" value="1"/>
</dbReference>
<dbReference type="PANTHER" id="PTHR12210">
    <property type="entry name" value="DULLARD PROTEIN PHOSPHATASE"/>
    <property type="match status" value="1"/>
</dbReference>
<dbReference type="SMART" id="SM00577">
    <property type="entry name" value="CPDc"/>
    <property type="match status" value="1"/>
</dbReference>
<evidence type="ECO:0000313" key="3">
    <source>
        <dbReference type="EMBL" id="KAK9901526.1"/>
    </source>
</evidence>
<feature type="region of interest" description="Disordered" evidence="1">
    <location>
        <begin position="191"/>
        <end position="225"/>
    </location>
</feature>
<dbReference type="InterPro" id="IPR036412">
    <property type="entry name" value="HAD-like_sf"/>
</dbReference>
<dbReference type="NCBIfam" id="TIGR02251">
    <property type="entry name" value="HIF-SF_euk"/>
    <property type="match status" value="1"/>
</dbReference>
<dbReference type="InterPro" id="IPR011948">
    <property type="entry name" value="Dullard_phosphatase"/>
</dbReference>
<feature type="compositionally biased region" description="Basic and acidic residues" evidence="1">
    <location>
        <begin position="43"/>
        <end position="63"/>
    </location>
</feature>
<reference evidence="3 4" key="1">
    <citation type="journal article" date="2024" name="Nat. Commun.">
        <title>Phylogenomics reveals the evolutionary origins of lichenization in chlorophyte algae.</title>
        <authorList>
            <person name="Puginier C."/>
            <person name="Libourel C."/>
            <person name="Otte J."/>
            <person name="Skaloud P."/>
            <person name="Haon M."/>
            <person name="Grisel S."/>
            <person name="Petersen M."/>
            <person name="Berrin J.G."/>
            <person name="Delaux P.M."/>
            <person name="Dal Grande F."/>
            <person name="Keller J."/>
        </authorList>
    </citation>
    <scope>NUCLEOTIDE SEQUENCE [LARGE SCALE GENOMIC DNA]</scope>
    <source>
        <strain evidence="3 4">SAG 216-7</strain>
    </source>
</reference>
<dbReference type="InterPro" id="IPR050365">
    <property type="entry name" value="TIM50"/>
</dbReference>
<evidence type="ECO:0000313" key="4">
    <source>
        <dbReference type="Proteomes" id="UP001491310"/>
    </source>
</evidence>
<dbReference type="InterPro" id="IPR023214">
    <property type="entry name" value="HAD_sf"/>
</dbReference>
<dbReference type="PROSITE" id="PS50969">
    <property type="entry name" value="FCP1"/>
    <property type="match status" value="1"/>
</dbReference>
<protein>
    <recommendedName>
        <fullName evidence="2">FCP1 homology domain-containing protein</fullName>
    </recommendedName>
</protein>
<feature type="domain" description="FCP1 homology" evidence="2">
    <location>
        <begin position="293"/>
        <end position="452"/>
    </location>
</feature>
<organism evidence="3 4">
    <name type="scientific">Coccomyxa subellipsoidea</name>
    <dbReference type="NCBI Taxonomy" id="248742"/>
    <lineage>
        <taxon>Eukaryota</taxon>
        <taxon>Viridiplantae</taxon>
        <taxon>Chlorophyta</taxon>
        <taxon>core chlorophytes</taxon>
        <taxon>Trebouxiophyceae</taxon>
        <taxon>Trebouxiophyceae incertae sedis</taxon>
        <taxon>Coccomyxaceae</taxon>
        <taxon>Coccomyxa</taxon>
    </lineage>
</organism>
<keyword evidence="4" id="KW-1185">Reference proteome</keyword>
<dbReference type="SUPFAM" id="SSF56784">
    <property type="entry name" value="HAD-like"/>
    <property type="match status" value="1"/>
</dbReference>
<evidence type="ECO:0000259" key="2">
    <source>
        <dbReference type="PROSITE" id="PS50969"/>
    </source>
</evidence>
<feature type="compositionally biased region" description="Polar residues" evidence="1">
    <location>
        <begin position="1"/>
        <end position="34"/>
    </location>
</feature>
<proteinExistence type="predicted"/>
<evidence type="ECO:0000256" key="1">
    <source>
        <dbReference type="SAM" id="MobiDB-lite"/>
    </source>
</evidence>
<dbReference type="Proteomes" id="UP001491310">
    <property type="component" value="Unassembled WGS sequence"/>
</dbReference>
<feature type="region of interest" description="Disordered" evidence="1">
    <location>
        <begin position="1"/>
        <end position="121"/>
    </location>
</feature>
<name>A0ABR2YB93_9CHLO</name>